<evidence type="ECO:0000256" key="1">
    <source>
        <dbReference type="ARBA" id="ARBA00004141"/>
    </source>
</evidence>
<keyword evidence="2" id="KW-0813">Transport</keyword>
<reference evidence="7" key="1">
    <citation type="submission" date="2025-08" db="UniProtKB">
        <authorList>
            <consortium name="RefSeq"/>
        </authorList>
    </citation>
    <scope>IDENTIFICATION</scope>
    <source>
        <tissue evidence="7">Whole organism</tissue>
    </source>
</reference>
<keyword evidence="2" id="KW-0762">Sugar transport</keyword>
<evidence type="ECO:0000313" key="6">
    <source>
        <dbReference type="Proteomes" id="UP000694843"/>
    </source>
</evidence>
<organism evidence="6 7">
    <name type="scientific">Hyalella azteca</name>
    <name type="common">Amphipod</name>
    <dbReference type="NCBI Taxonomy" id="294128"/>
    <lineage>
        <taxon>Eukaryota</taxon>
        <taxon>Metazoa</taxon>
        <taxon>Ecdysozoa</taxon>
        <taxon>Arthropoda</taxon>
        <taxon>Crustacea</taxon>
        <taxon>Multicrustacea</taxon>
        <taxon>Malacostraca</taxon>
        <taxon>Eumalacostraca</taxon>
        <taxon>Peracarida</taxon>
        <taxon>Amphipoda</taxon>
        <taxon>Senticaudata</taxon>
        <taxon>Talitrida</taxon>
        <taxon>Talitroidea</taxon>
        <taxon>Hyalellidae</taxon>
        <taxon>Hyalella</taxon>
    </lineage>
</organism>
<dbReference type="Proteomes" id="UP000694843">
    <property type="component" value="Unplaced"/>
</dbReference>
<evidence type="ECO:0000256" key="3">
    <source>
        <dbReference type="ARBA" id="ARBA00022692"/>
    </source>
</evidence>
<dbReference type="GeneID" id="108664330"/>
<keyword evidence="6" id="KW-1185">Reference proteome</keyword>
<name>A0A8B7MYK3_HYAAZ</name>
<sequence length="122" mass="13383">MSSNSSCATSARSKKLKVVSLITLTLINTTWALSMRYSRTRKEDLFLGSTAVLMSEACKLILSANLVVFTEGSVTQSLKSMFDCLWKNKCDTLKVSVPALAYLVQNNLLYVAATNLDAATYQ</sequence>
<feature type="non-terminal residue" evidence="7">
    <location>
        <position position="122"/>
    </location>
</feature>
<dbReference type="OMA" id="MDEEIFM"/>
<dbReference type="GO" id="GO:0015165">
    <property type="term" value="F:pyrimidine nucleotide-sugar transmembrane transporter activity"/>
    <property type="evidence" value="ECO:0007669"/>
    <property type="project" value="InterPro"/>
</dbReference>
<keyword evidence="3" id="KW-0812">Transmembrane</keyword>
<dbReference type="KEGG" id="hazt:108664330"/>
<keyword evidence="5" id="KW-0472">Membrane</keyword>
<dbReference type="InterPro" id="IPR007271">
    <property type="entry name" value="Nuc_sug_transpt"/>
</dbReference>
<dbReference type="PANTHER" id="PTHR10231">
    <property type="entry name" value="NUCLEOTIDE-SUGAR TRANSMEMBRANE TRANSPORTER"/>
    <property type="match status" value="1"/>
</dbReference>
<comment type="subcellular location">
    <subcellularLocation>
        <location evidence="1">Membrane</location>
        <topology evidence="1">Multi-pass membrane protein</topology>
    </subcellularLocation>
</comment>
<evidence type="ECO:0000256" key="2">
    <source>
        <dbReference type="ARBA" id="ARBA00022597"/>
    </source>
</evidence>
<evidence type="ECO:0000256" key="5">
    <source>
        <dbReference type="ARBA" id="ARBA00023136"/>
    </source>
</evidence>
<dbReference type="OrthoDB" id="408493at2759"/>
<evidence type="ECO:0000313" key="7">
    <source>
        <dbReference type="RefSeq" id="XP_018006395.1"/>
    </source>
</evidence>
<proteinExistence type="predicted"/>
<gene>
    <name evidence="7" type="primary">LOC108664330</name>
</gene>
<dbReference type="RefSeq" id="XP_018006395.1">
    <property type="nucleotide sequence ID" value="XM_018150906.2"/>
</dbReference>
<dbReference type="Pfam" id="PF04142">
    <property type="entry name" value="Nuc_sug_transp"/>
    <property type="match status" value="1"/>
</dbReference>
<dbReference type="AlphaFoldDB" id="A0A8B7MYK3"/>
<protein>
    <submittedName>
        <fullName evidence="7">UDP-galactose translocator</fullName>
    </submittedName>
</protein>
<accession>A0A8B7MYK3</accession>
<dbReference type="GO" id="GO:0000139">
    <property type="term" value="C:Golgi membrane"/>
    <property type="evidence" value="ECO:0007669"/>
    <property type="project" value="InterPro"/>
</dbReference>
<evidence type="ECO:0000256" key="4">
    <source>
        <dbReference type="ARBA" id="ARBA00022989"/>
    </source>
</evidence>
<keyword evidence="4" id="KW-1133">Transmembrane helix</keyword>